<dbReference type="Proteomes" id="UP000198729">
    <property type="component" value="Unassembled WGS sequence"/>
</dbReference>
<dbReference type="EMBL" id="FMWO01000032">
    <property type="protein sequence ID" value="SCZ84745.1"/>
    <property type="molecule type" value="Genomic_DNA"/>
</dbReference>
<dbReference type="InterPro" id="IPR046708">
    <property type="entry name" value="DUF6781"/>
</dbReference>
<dbReference type="STRING" id="51642.NSMM_260041"/>
<dbReference type="OrthoDB" id="8545235at2"/>
<dbReference type="Pfam" id="PF20572">
    <property type="entry name" value="DUF6781"/>
    <property type="match status" value="1"/>
</dbReference>
<dbReference type="AlphaFoldDB" id="A0A1G5SC20"/>
<organism evidence="1 2">
    <name type="scientific">Nitrosomonas mobilis</name>
    <dbReference type="NCBI Taxonomy" id="51642"/>
    <lineage>
        <taxon>Bacteria</taxon>
        <taxon>Pseudomonadati</taxon>
        <taxon>Pseudomonadota</taxon>
        <taxon>Betaproteobacteria</taxon>
        <taxon>Nitrosomonadales</taxon>
        <taxon>Nitrosomonadaceae</taxon>
        <taxon>Nitrosomonas</taxon>
    </lineage>
</organism>
<accession>A0A1G5SC20</accession>
<reference evidence="1 2" key="1">
    <citation type="submission" date="2016-10" db="EMBL/GenBank/DDBJ databases">
        <authorList>
            <person name="de Groot N.N."/>
        </authorList>
    </citation>
    <scope>NUCLEOTIDE SEQUENCE [LARGE SCALE GENOMIC DNA]</scope>
    <source>
        <strain evidence="1">1</strain>
    </source>
</reference>
<evidence type="ECO:0000313" key="1">
    <source>
        <dbReference type="EMBL" id="SCZ84745.1"/>
    </source>
</evidence>
<dbReference type="RefSeq" id="WP_090284464.1">
    <property type="nucleotide sequence ID" value="NZ_FMWO01000032.1"/>
</dbReference>
<name>A0A1G5SC20_9PROT</name>
<sequence>MQNKNHGSTQSQSDINRFADEIREAVAQGGDIEKKVRELTLEAMHTHGLDLESLKKIATAVMEGAHEGSQHALAHASEQSHAAQNQIMQAVTGLDTAFAQLASASKLALEEAAGKARQFSQGELTKTRADLESLETLFLETLSHAAKATQGLIAETLQDMHTHAVRNGTAVGAQLKDTLAVLAHQVASTGRAQLEAGVQLTQMTADMLHKISSGVLTGIADRIRQDNDK</sequence>
<protein>
    <submittedName>
        <fullName evidence="1">Uncharacterized protein</fullName>
    </submittedName>
</protein>
<evidence type="ECO:0000313" key="2">
    <source>
        <dbReference type="Proteomes" id="UP000198729"/>
    </source>
</evidence>
<proteinExistence type="predicted"/>
<keyword evidence="2" id="KW-1185">Reference proteome</keyword>
<gene>
    <name evidence="1" type="ORF">NSMM_260041</name>
</gene>